<dbReference type="InterPro" id="IPR011256">
    <property type="entry name" value="Reg_factor_effector_dom_sf"/>
</dbReference>
<dbReference type="EMBL" id="FOHA01000003">
    <property type="protein sequence ID" value="SER67493.1"/>
    <property type="molecule type" value="Genomic_DNA"/>
</dbReference>
<dbReference type="RefSeq" id="WP_092650455.1">
    <property type="nucleotide sequence ID" value="NZ_FOHA01000003.1"/>
</dbReference>
<organism evidence="1 2">
    <name type="scientific">Isobaculum melis</name>
    <dbReference type="NCBI Taxonomy" id="142588"/>
    <lineage>
        <taxon>Bacteria</taxon>
        <taxon>Bacillati</taxon>
        <taxon>Bacillota</taxon>
        <taxon>Bacilli</taxon>
        <taxon>Lactobacillales</taxon>
        <taxon>Carnobacteriaceae</taxon>
        <taxon>Isobaculum</taxon>
    </lineage>
</organism>
<evidence type="ECO:0000313" key="1">
    <source>
        <dbReference type="EMBL" id="SER67493.1"/>
    </source>
</evidence>
<gene>
    <name evidence="1" type="ORF">SAMN04488559_10345</name>
</gene>
<accession>A0A1H9R6C2</accession>
<keyword evidence="2" id="KW-1185">Reference proteome</keyword>
<protein>
    <recommendedName>
        <fullName evidence="3">GyrI-like small molecule binding domain-containing protein</fullName>
    </recommendedName>
</protein>
<dbReference type="AlphaFoldDB" id="A0A1H9R6C2"/>
<proteinExistence type="predicted"/>
<name>A0A1H9R6C2_9LACT</name>
<dbReference type="STRING" id="142588.SAMN04488559_10345"/>
<sequence length="205" mass="23454">MIKVTIQKKYAPIYTAKKGQLSLIDVPAFTMMELPCAGNQAGTVFEAKKLNALYDVAKGIRLFMQQHYEQDYLVFPISCEKGTAVDLQSLFEEKTEVQWKLRMLLPEELTSEDFQSLKDQVQDKVKNREIEAIDFVTIAPHQVIQGLYHQGNEAEEEALADAMKQFAAHEQLQVEAAQSIIYLEDLRKLKENAEVLMRIPLKNSF</sequence>
<dbReference type="Proteomes" id="UP000198948">
    <property type="component" value="Unassembled WGS sequence"/>
</dbReference>
<dbReference type="Gene3D" id="3.20.80.10">
    <property type="entry name" value="Regulatory factor, effector binding domain"/>
    <property type="match status" value="1"/>
</dbReference>
<evidence type="ECO:0008006" key="3">
    <source>
        <dbReference type="Google" id="ProtNLM"/>
    </source>
</evidence>
<dbReference type="OrthoDB" id="4772335at2"/>
<evidence type="ECO:0000313" key="2">
    <source>
        <dbReference type="Proteomes" id="UP000198948"/>
    </source>
</evidence>
<reference evidence="1 2" key="1">
    <citation type="submission" date="2016-10" db="EMBL/GenBank/DDBJ databases">
        <authorList>
            <person name="de Groot N.N."/>
        </authorList>
    </citation>
    <scope>NUCLEOTIDE SEQUENCE [LARGE SCALE GENOMIC DNA]</scope>
    <source>
        <strain evidence="1 2">DSM 13760</strain>
    </source>
</reference>